<dbReference type="NCBIfam" id="TIGR00222">
    <property type="entry name" value="panB"/>
    <property type="match status" value="1"/>
</dbReference>
<dbReference type="FunFam" id="3.20.20.60:FF:000003">
    <property type="entry name" value="3-methyl-2-oxobutanoate hydroxymethyltransferase"/>
    <property type="match status" value="1"/>
</dbReference>
<dbReference type="PIRSF" id="PIRSF000388">
    <property type="entry name" value="Pantoate_hydroxy_MeTrfase"/>
    <property type="match status" value="1"/>
</dbReference>
<protein>
    <recommendedName>
        <fullName evidence="7">3-methyl-2-oxobutanoate hydroxymethyltransferase</fullName>
        <ecNumber evidence="7">2.1.2.11</ecNumber>
    </recommendedName>
    <alternativeName>
        <fullName evidence="7">Ketopantoate hydroxymethyltransferase</fullName>
        <shortName evidence="7">KPHMT</shortName>
    </alternativeName>
</protein>
<comment type="function">
    <text evidence="6 7">Catalyzes the reversible reaction in which hydroxymethyl group from 5,10-methylenetetrahydrofolate is transferred onto alpha-ketoisovalerate to form ketopantoate.</text>
</comment>
<dbReference type="GO" id="GO:0008168">
    <property type="term" value="F:methyltransferase activity"/>
    <property type="evidence" value="ECO:0007669"/>
    <property type="project" value="UniProtKB-KW"/>
</dbReference>
<dbReference type="CDD" id="cd06557">
    <property type="entry name" value="KPHMT-like"/>
    <property type="match status" value="1"/>
</dbReference>
<feature type="active site" description="Proton acceptor" evidence="7 8">
    <location>
        <position position="178"/>
    </location>
</feature>
<keyword evidence="7 10" id="KW-0479">Metal-binding</keyword>
<dbReference type="GO" id="GO:0005737">
    <property type="term" value="C:cytoplasm"/>
    <property type="evidence" value="ECO:0007669"/>
    <property type="project" value="UniProtKB-SubCell"/>
</dbReference>
<comment type="catalytic activity">
    <reaction evidence="7">
        <text>(6R)-5,10-methylene-5,6,7,8-tetrahydrofolate + 3-methyl-2-oxobutanoate + H2O = 2-dehydropantoate + (6S)-5,6,7,8-tetrahydrofolate</text>
        <dbReference type="Rhea" id="RHEA:11824"/>
        <dbReference type="ChEBI" id="CHEBI:11561"/>
        <dbReference type="ChEBI" id="CHEBI:11851"/>
        <dbReference type="ChEBI" id="CHEBI:15377"/>
        <dbReference type="ChEBI" id="CHEBI:15636"/>
        <dbReference type="ChEBI" id="CHEBI:57453"/>
        <dbReference type="EC" id="2.1.2.11"/>
    </reaction>
</comment>
<dbReference type="HAMAP" id="MF_00156">
    <property type="entry name" value="PanB"/>
    <property type="match status" value="1"/>
</dbReference>
<dbReference type="Gene3D" id="3.20.20.60">
    <property type="entry name" value="Phosphoenolpyruvate-binding domains"/>
    <property type="match status" value="1"/>
</dbReference>
<evidence type="ECO:0000256" key="6">
    <source>
        <dbReference type="ARBA" id="ARBA00056497"/>
    </source>
</evidence>
<dbReference type="EMBL" id="DSZY01000005">
    <property type="protein sequence ID" value="HGU39723.1"/>
    <property type="molecule type" value="Genomic_DNA"/>
</dbReference>
<evidence type="ECO:0000256" key="2">
    <source>
        <dbReference type="ARBA" id="ARBA00008676"/>
    </source>
</evidence>
<feature type="binding site" evidence="7 9">
    <location>
        <position position="109"/>
    </location>
    <ligand>
        <name>3-methyl-2-oxobutanoate</name>
        <dbReference type="ChEBI" id="CHEBI:11851"/>
    </ligand>
</feature>
<name>A0A7C4VSG9_9BACT</name>
<dbReference type="InterPro" id="IPR040442">
    <property type="entry name" value="Pyrv_kinase-like_dom_sf"/>
</dbReference>
<gene>
    <name evidence="7 11" type="primary">panB</name>
    <name evidence="11" type="ORF">ENT77_00755</name>
</gene>
<evidence type="ECO:0000256" key="10">
    <source>
        <dbReference type="PIRSR" id="PIRSR000388-3"/>
    </source>
</evidence>
<dbReference type="AlphaFoldDB" id="A0A7C4VSG9"/>
<proteinExistence type="inferred from homology"/>
<dbReference type="GO" id="GO:0000287">
    <property type="term" value="F:magnesium ion binding"/>
    <property type="evidence" value="ECO:0007669"/>
    <property type="project" value="TreeGrafter"/>
</dbReference>
<feature type="binding site" evidence="7 10">
    <location>
        <position position="41"/>
    </location>
    <ligand>
        <name>Mg(2+)</name>
        <dbReference type="ChEBI" id="CHEBI:18420"/>
    </ligand>
</feature>
<dbReference type="InterPro" id="IPR003700">
    <property type="entry name" value="Pantoate_hydroxy_MeTrfase"/>
</dbReference>
<dbReference type="EC" id="2.1.2.11" evidence="7"/>
<accession>A0A7C4VSG9</accession>
<feature type="binding site" evidence="7 10">
    <location>
        <position position="111"/>
    </location>
    <ligand>
        <name>Mg(2+)</name>
        <dbReference type="ChEBI" id="CHEBI:18420"/>
    </ligand>
</feature>
<comment type="similarity">
    <text evidence="2 7">Belongs to the PanB family.</text>
</comment>
<dbReference type="PANTHER" id="PTHR20881:SF0">
    <property type="entry name" value="3-METHYL-2-OXOBUTANOATE HYDROXYMETHYLTRANSFERASE"/>
    <property type="match status" value="1"/>
</dbReference>
<dbReference type="InterPro" id="IPR015813">
    <property type="entry name" value="Pyrv/PenolPyrv_kinase-like_dom"/>
</dbReference>
<keyword evidence="5 7" id="KW-0808">Transferase</keyword>
<feature type="binding site" evidence="7 9">
    <location>
        <begin position="41"/>
        <end position="42"/>
    </location>
    <ligand>
        <name>3-methyl-2-oxobutanoate</name>
        <dbReference type="ChEBI" id="CHEBI:11851"/>
    </ligand>
</feature>
<reference evidence="11" key="1">
    <citation type="journal article" date="2020" name="mSystems">
        <title>Genome- and Community-Level Interaction Insights into Carbon Utilization and Element Cycling Functions of Hydrothermarchaeota in Hydrothermal Sediment.</title>
        <authorList>
            <person name="Zhou Z."/>
            <person name="Liu Y."/>
            <person name="Xu W."/>
            <person name="Pan J."/>
            <person name="Luo Z.H."/>
            <person name="Li M."/>
        </authorList>
    </citation>
    <scope>NUCLEOTIDE SEQUENCE [LARGE SCALE GENOMIC DNA]</scope>
    <source>
        <strain evidence="11">SpSt-609</strain>
    </source>
</reference>
<dbReference type="Pfam" id="PF02548">
    <property type="entry name" value="Pantoate_transf"/>
    <property type="match status" value="1"/>
</dbReference>
<dbReference type="GO" id="GO:0015940">
    <property type="term" value="P:pantothenate biosynthetic process"/>
    <property type="evidence" value="ECO:0007669"/>
    <property type="project" value="UniProtKB-UniRule"/>
</dbReference>
<evidence type="ECO:0000313" key="11">
    <source>
        <dbReference type="EMBL" id="HGU39723.1"/>
    </source>
</evidence>
<evidence type="ECO:0000256" key="4">
    <source>
        <dbReference type="ARBA" id="ARBA00022655"/>
    </source>
</evidence>
<evidence type="ECO:0000256" key="9">
    <source>
        <dbReference type="PIRSR" id="PIRSR000388-2"/>
    </source>
</evidence>
<comment type="caution">
    <text evidence="11">The sequence shown here is derived from an EMBL/GenBank/DDBJ whole genome shotgun (WGS) entry which is preliminary data.</text>
</comment>
<keyword evidence="11" id="KW-0489">Methyltransferase</keyword>
<evidence type="ECO:0000256" key="7">
    <source>
        <dbReference type="HAMAP-Rule" id="MF_00156"/>
    </source>
</evidence>
<keyword evidence="7 10" id="KW-0460">Magnesium</keyword>
<dbReference type="PANTHER" id="PTHR20881">
    <property type="entry name" value="3-METHYL-2-OXOBUTANOATE HYDROXYMETHYLTRANSFERASE"/>
    <property type="match status" value="1"/>
</dbReference>
<dbReference type="UniPathway" id="UPA00028">
    <property type="reaction ID" value="UER00003"/>
</dbReference>
<organism evidence="11">
    <name type="scientific">Fervidobacterium thailandense</name>
    <dbReference type="NCBI Taxonomy" id="1008305"/>
    <lineage>
        <taxon>Bacteria</taxon>
        <taxon>Thermotogati</taxon>
        <taxon>Thermotogota</taxon>
        <taxon>Thermotogae</taxon>
        <taxon>Thermotogales</taxon>
        <taxon>Fervidobacteriaceae</taxon>
        <taxon>Fervidobacterium</taxon>
    </lineage>
</organism>
<dbReference type="GO" id="GO:0032259">
    <property type="term" value="P:methylation"/>
    <property type="evidence" value="ECO:0007669"/>
    <property type="project" value="UniProtKB-KW"/>
</dbReference>
<evidence type="ECO:0000256" key="3">
    <source>
        <dbReference type="ARBA" id="ARBA00011424"/>
    </source>
</evidence>
<feature type="binding site" evidence="7 9">
    <location>
        <position position="80"/>
    </location>
    <ligand>
        <name>3-methyl-2-oxobutanoate</name>
        <dbReference type="ChEBI" id="CHEBI:11851"/>
    </ligand>
</feature>
<comment type="pathway">
    <text evidence="1 7">Cofactor biosynthesis; (R)-pantothenate biosynthesis; (R)-pantoate from 3-methyl-2-oxobutanoate: step 1/2.</text>
</comment>
<keyword evidence="4 7" id="KW-0566">Pantothenate biosynthesis</keyword>
<evidence type="ECO:0000256" key="1">
    <source>
        <dbReference type="ARBA" id="ARBA00005033"/>
    </source>
</evidence>
<comment type="cofactor">
    <cofactor evidence="7 10">
        <name>Mg(2+)</name>
        <dbReference type="ChEBI" id="CHEBI:18420"/>
    </cofactor>
    <text evidence="7 10">Binds 1 Mg(2+) ion per subunit.</text>
</comment>
<evidence type="ECO:0000256" key="5">
    <source>
        <dbReference type="ARBA" id="ARBA00022679"/>
    </source>
</evidence>
<evidence type="ECO:0000256" key="8">
    <source>
        <dbReference type="PIRSR" id="PIRSR000388-1"/>
    </source>
</evidence>
<comment type="subunit">
    <text evidence="3 7">Homodecamer; pentamer of dimers.</text>
</comment>
<feature type="binding site" evidence="7 10">
    <location>
        <position position="80"/>
    </location>
    <ligand>
        <name>Mg(2+)</name>
        <dbReference type="ChEBI" id="CHEBI:18420"/>
    </ligand>
</feature>
<dbReference type="GO" id="GO:0003864">
    <property type="term" value="F:3-methyl-2-oxobutanoate hydroxymethyltransferase activity"/>
    <property type="evidence" value="ECO:0007669"/>
    <property type="project" value="UniProtKB-UniRule"/>
</dbReference>
<sequence length="261" mass="28443">MNILKLLQMKGKEPIVMITAYDYPTARIANEAGVDLILVGDSLANVVLGYDSTLPASMEEMLEHIRAVRRGAPDAFVIGDMPFLSYEISPEEAVKNAGLMLKAGANAVKLEGGSEQIETIKKIISAGIPVMGHLGFTPQSVNLIGGHRVQGRTPESSEKLLNDALALERAGCFAIVLELVVENVAKQITEALKIPTIGIGAGRYCDGQVLVFHDVVGLTDKELKFAKKYANVYNIMLEAVKNYKEDVKGRRFPEEKNVFLE</sequence>
<comment type="subcellular location">
    <subcellularLocation>
        <location evidence="7">Cytoplasm</location>
    </subcellularLocation>
</comment>
<dbReference type="NCBIfam" id="NF001452">
    <property type="entry name" value="PRK00311.1"/>
    <property type="match status" value="1"/>
</dbReference>
<dbReference type="SUPFAM" id="SSF51621">
    <property type="entry name" value="Phosphoenolpyruvate/pyruvate domain"/>
    <property type="match status" value="1"/>
</dbReference>
<keyword evidence="7" id="KW-0963">Cytoplasm</keyword>